<feature type="transmembrane region" description="Helical" evidence="1">
    <location>
        <begin position="12"/>
        <end position="31"/>
    </location>
</feature>
<keyword evidence="1" id="KW-1133">Transmembrane helix</keyword>
<accession>X1PX31</accession>
<comment type="caution">
    <text evidence="2">The sequence shown here is derived from an EMBL/GenBank/DDBJ whole genome shotgun (WGS) entry which is preliminary data.</text>
</comment>
<dbReference type="AlphaFoldDB" id="X1PX31"/>
<keyword evidence="1" id="KW-0812">Transmembrane</keyword>
<dbReference type="EMBL" id="BARV01039626">
    <property type="protein sequence ID" value="GAI47106.1"/>
    <property type="molecule type" value="Genomic_DNA"/>
</dbReference>
<organism evidence="2">
    <name type="scientific">marine sediment metagenome</name>
    <dbReference type="NCBI Taxonomy" id="412755"/>
    <lineage>
        <taxon>unclassified sequences</taxon>
        <taxon>metagenomes</taxon>
        <taxon>ecological metagenomes</taxon>
    </lineage>
</organism>
<feature type="transmembrane region" description="Helical" evidence="1">
    <location>
        <begin position="37"/>
        <end position="55"/>
    </location>
</feature>
<protein>
    <submittedName>
        <fullName evidence="2">Uncharacterized protein</fullName>
    </submittedName>
</protein>
<reference evidence="2" key="1">
    <citation type="journal article" date="2014" name="Front. Microbiol.">
        <title>High frequency of phylogenetically diverse reductive dehalogenase-homologous genes in deep subseafloor sedimentary metagenomes.</title>
        <authorList>
            <person name="Kawai M."/>
            <person name="Futagami T."/>
            <person name="Toyoda A."/>
            <person name="Takaki Y."/>
            <person name="Nishi S."/>
            <person name="Hori S."/>
            <person name="Arai W."/>
            <person name="Tsubouchi T."/>
            <person name="Morono Y."/>
            <person name="Uchiyama I."/>
            <person name="Ito T."/>
            <person name="Fujiyama A."/>
            <person name="Inagaki F."/>
            <person name="Takami H."/>
        </authorList>
    </citation>
    <scope>NUCLEOTIDE SEQUENCE</scope>
    <source>
        <strain evidence="2">Expedition CK06-06</strain>
    </source>
</reference>
<proteinExistence type="predicted"/>
<evidence type="ECO:0000313" key="2">
    <source>
        <dbReference type="EMBL" id="GAI47106.1"/>
    </source>
</evidence>
<name>X1PX31_9ZZZZ</name>
<sequence>MKMENQTAKIVATILGVLGIILILAGPAFHLVESTPALFAGIVCLIVGGAIKEFFKKAGK</sequence>
<evidence type="ECO:0000256" key="1">
    <source>
        <dbReference type="SAM" id="Phobius"/>
    </source>
</evidence>
<gene>
    <name evidence="2" type="ORF">S06H3_60678</name>
</gene>
<keyword evidence="1" id="KW-0472">Membrane</keyword>